<dbReference type="Gene3D" id="1.10.10.10">
    <property type="entry name" value="Winged helix-like DNA-binding domain superfamily/Winged helix DNA-binding domain"/>
    <property type="match status" value="1"/>
</dbReference>
<proteinExistence type="inferred from homology"/>
<evidence type="ECO:0000313" key="6">
    <source>
        <dbReference type="EMBL" id="MBB6054343.1"/>
    </source>
</evidence>
<dbReference type="PROSITE" id="PS50931">
    <property type="entry name" value="HTH_LYSR"/>
    <property type="match status" value="1"/>
</dbReference>
<evidence type="ECO:0000256" key="1">
    <source>
        <dbReference type="ARBA" id="ARBA00009437"/>
    </source>
</evidence>
<dbReference type="SUPFAM" id="SSF53850">
    <property type="entry name" value="Periplasmic binding protein-like II"/>
    <property type="match status" value="1"/>
</dbReference>
<dbReference type="AlphaFoldDB" id="A0A841GLG9"/>
<dbReference type="SUPFAM" id="SSF46785">
    <property type="entry name" value="Winged helix' DNA-binding domain"/>
    <property type="match status" value="1"/>
</dbReference>
<keyword evidence="7" id="KW-1185">Reference proteome</keyword>
<dbReference type="InterPro" id="IPR036390">
    <property type="entry name" value="WH_DNA-bd_sf"/>
</dbReference>
<reference evidence="6 7" key="1">
    <citation type="submission" date="2020-08" db="EMBL/GenBank/DDBJ databases">
        <title>Genomic Encyclopedia of Type Strains, Phase IV (KMG-IV): sequencing the most valuable type-strain genomes for metagenomic binning, comparative biology and taxonomic classification.</title>
        <authorList>
            <person name="Goeker M."/>
        </authorList>
    </citation>
    <scope>NUCLEOTIDE SEQUENCE [LARGE SCALE GENOMIC DNA]</scope>
    <source>
        <strain evidence="6 7">DSM 22975</strain>
    </source>
</reference>
<dbReference type="Proteomes" id="UP000585721">
    <property type="component" value="Unassembled WGS sequence"/>
</dbReference>
<dbReference type="InterPro" id="IPR058163">
    <property type="entry name" value="LysR-type_TF_proteobact-type"/>
</dbReference>
<keyword evidence="2" id="KW-0805">Transcription regulation</keyword>
<comment type="similarity">
    <text evidence="1">Belongs to the LysR transcriptional regulatory family.</text>
</comment>
<evidence type="ECO:0000256" key="4">
    <source>
        <dbReference type="ARBA" id="ARBA00023163"/>
    </source>
</evidence>
<dbReference type="InterPro" id="IPR005119">
    <property type="entry name" value="LysR_subst-bd"/>
</dbReference>
<evidence type="ECO:0000313" key="7">
    <source>
        <dbReference type="Proteomes" id="UP000585721"/>
    </source>
</evidence>
<dbReference type="GO" id="GO:0043565">
    <property type="term" value="F:sequence-specific DNA binding"/>
    <property type="evidence" value="ECO:0007669"/>
    <property type="project" value="TreeGrafter"/>
</dbReference>
<dbReference type="InterPro" id="IPR000847">
    <property type="entry name" value="LysR_HTH_N"/>
</dbReference>
<dbReference type="PANTHER" id="PTHR30537:SF5">
    <property type="entry name" value="HTH-TYPE TRANSCRIPTIONAL ACTIVATOR TTDR-RELATED"/>
    <property type="match status" value="1"/>
</dbReference>
<evidence type="ECO:0000256" key="3">
    <source>
        <dbReference type="ARBA" id="ARBA00023125"/>
    </source>
</evidence>
<dbReference type="RefSeq" id="WP_188025160.1">
    <property type="nucleotide sequence ID" value="NZ_JACHGR010000001.1"/>
</dbReference>
<accession>A0A841GLG9</accession>
<dbReference type="GO" id="GO:0003700">
    <property type="term" value="F:DNA-binding transcription factor activity"/>
    <property type="evidence" value="ECO:0007669"/>
    <property type="project" value="InterPro"/>
</dbReference>
<dbReference type="Pfam" id="PF00126">
    <property type="entry name" value="HTH_1"/>
    <property type="match status" value="1"/>
</dbReference>
<dbReference type="EMBL" id="JACHGR010000001">
    <property type="protein sequence ID" value="MBB6054343.1"/>
    <property type="molecule type" value="Genomic_DNA"/>
</dbReference>
<dbReference type="CDD" id="cd08422">
    <property type="entry name" value="PBP2_CrgA_like"/>
    <property type="match status" value="1"/>
</dbReference>
<dbReference type="GO" id="GO:0006351">
    <property type="term" value="P:DNA-templated transcription"/>
    <property type="evidence" value="ECO:0007669"/>
    <property type="project" value="TreeGrafter"/>
</dbReference>
<comment type="caution">
    <text evidence="6">The sequence shown here is derived from an EMBL/GenBank/DDBJ whole genome shotgun (WGS) entry which is preliminary data.</text>
</comment>
<dbReference type="Pfam" id="PF03466">
    <property type="entry name" value="LysR_substrate"/>
    <property type="match status" value="1"/>
</dbReference>
<evidence type="ECO:0000256" key="2">
    <source>
        <dbReference type="ARBA" id="ARBA00023015"/>
    </source>
</evidence>
<name>A0A841GLG9_9GAMM</name>
<dbReference type="FunFam" id="1.10.10.10:FF:000001">
    <property type="entry name" value="LysR family transcriptional regulator"/>
    <property type="match status" value="1"/>
</dbReference>
<evidence type="ECO:0000259" key="5">
    <source>
        <dbReference type="PROSITE" id="PS50931"/>
    </source>
</evidence>
<sequence length="297" mass="33138">MNRLDAMHLFVRIAELGSFTAVAEQMGLARSVVTRQIAALEEHLGVKLMVRNTRRLSLTSAGGAYLEKCRVILDLVEAAEASVIEERLAPRGNIRIGLPLSYGLKKLSPLLLEFSQRYPDINLEMDFDDHQMNLIEEGIDLSIRIAGQLEPGDIVRKLSSCRLLTVASPGYLKQHGRPMHPSELINHECLGYTLTAGGMSWAFMIDGRHETFYIRSRIKANNGDALTEAAANGLGITLQPDFIVQDYLASGRVETLLDEFTPAELGIYAILPSNRYVPHRVRVLLDFLANQLDKKKR</sequence>
<dbReference type="PANTHER" id="PTHR30537">
    <property type="entry name" value="HTH-TYPE TRANSCRIPTIONAL REGULATOR"/>
    <property type="match status" value="1"/>
</dbReference>
<gene>
    <name evidence="6" type="ORF">HNR75_000208</name>
</gene>
<organism evidence="6 7">
    <name type="scientific">Tolumonas osonensis</name>
    <dbReference type="NCBI Taxonomy" id="675874"/>
    <lineage>
        <taxon>Bacteria</taxon>
        <taxon>Pseudomonadati</taxon>
        <taxon>Pseudomonadota</taxon>
        <taxon>Gammaproteobacteria</taxon>
        <taxon>Aeromonadales</taxon>
        <taxon>Aeromonadaceae</taxon>
        <taxon>Tolumonas</taxon>
    </lineage>
</organism>
<dbReference type="InterPro" id="IPR036388">
    <property type="entry name" value="WH-like_DNA-bd_sf"/>
</dbReference>
<keyword evidence="3 6" id="KW-0238">DNA-binding</keyword>
<protein>
    <submittedName>
        <fullName evidence="6">DNA-binding transcriptional LysR family regulator</fullName>
    </submittedName>
</protein>
<keyword evidence="4" id="KW-0804">Transcription</keyword>
<feature type="domain" description="HTH lysR-type" evidence="5">
    <location>
        <begin position="1"/>
        <end position="59"/>
    </location>
</feature>
<dbReference type="Gene3D" id="3.40.190.290">
    <property type="match status" value="1"/>
</dbReference>